<dbReference type="PROSITE" id="PS50293">
    <property type="entry name" value="TPR_REGION"/>
    <property type="match status" value="1"/>
</dbReference>
<evidence type="ECO:0000313" key="5">
    <source>
        <dbReference type="Proteomes" id="UP000586694"/>
    </source>
</evidence>
<dbReference type="EMBL" id="JACASU010000046">
    <property type="protein sequence ID" value="NWJ99825.1"/>
    <property type="molecule type" value="Genomic_DNA"/>
</dbReference>
<keyword evidence="1" id="KW-0677">Repeat</keyword>
<organism evidence="4 5">
    <name type="scientific">Marine Group I thaumarchaeote</name>
    <dbReference type="NCBI Taxonomy" id="2511932"/>
    <lineage>
        <taxon>Archaea</taxon>
        <taxon>Nitrososphaerota</taxon>
        <taxon>Marine Group I</taxon>
    </lineage>
</organism>
<reference evidence="4 5" key="1">
    <citation type="journal article" date="2019" name="Environ. Microbiol.">
        <title>Genomics insights into ecotype formation of ammonia-oxidizing archaea in the deep ocean.</title>
        <authorList>
            <person name="Wang Y."/>
            <person name="Huang J.M."/>
            <person name="Cui G.J."/>
            <person name="Nunoura T."/>
            <person name="Takaki Y."/>
            <person name="Li W.L."/>
            <person name="Li J."/>
            <person name="Gao Z.M."/>
            <person name="Takai K."/>
            <person name="Zhang A.Q."/>
            <person name="Stepanauskas R."/>
        </authorList>
    </citation>
    <scope>NUCLEOTIDE SEQUENCE [LARGE SCALE GENOMIC DNA]</scope>
    <source>
        <strain evidence="4 5">L19b</strain>
    </source>
</reference>
<evidence type="ECO:0000313" key="4">
    <source>
        <dbReference type="EMBL" id="NWJ99825.1"/>
    </source>
</evidence>
<name>A0A7K4NEZ3_9ARCH</name>
<dbReference type="SUPFAM" id="SSF48452">
    <property type="entry name" value="TPR-like"/>
    <property type="match status" value="3"/>
</dbReference>
<dbReference type="Proteomes" id="UP000586694">
    <property type="component" value="Unassembled WGS sequence"/>
</dbReference>
<dbReference type="InterPro" id="IPR051685">
    <property type="entry name" value="Ycf3/AcsC/BcsC/TPR_MFPF"/>
</dbReference>
<evidence type="ECO:0000256" key="3">
    <source>
        <dbReference type="PROSITE-ProRule" id="PRU00339"/>
    </source>
</evidence>
<dbReference type="InterPro" id="IPR011990">
    <property type="entry name" value="TPR-like_helical_dom_sf"/>
</dbReference>
<dbReference type="Pfam" id="PF00515">
    <property type="entry name" value="TPR_1"/>
    <property type="match status" value="1"/>
</dbReference>
<dbReference type="SMART" id="SM00028">
    <property type="entry name" value="TPR"/>
    <property type="match status" value="5"/>
</dbReference>
<accession>A0A7K4NEZ3</accession>
<gene>
    <name evidence="4" type="ORF">HX802_04115</name>
</gene>
<feature type="repeat" description="TPR" evidence="3">
    <location>
        <begin position="427"/>
        <end position="460"/>
    </location>
</feature>
<dbReference type="Gene3D" id="1.25.40.10">
    <property type="entry name" value="Tetratricopeptide repeat domain"/>
    <property type="match status" value="4"/>
</dbReference>
<evidence type="ECO:0000256" key="2">
    <source>
        <dbReference type="ARBA" id="ARBA00022803"/>
    </source>
</evidence>
<dbReference type="PROSITE" id="PS50005">
    <property type="entry name" value="TPR"/>
    <property type="match status" value="2"/>
</dbReference>
<proteinExistence type="predicted"/>
<dbReference type="PANTHER" id="PTHR44943:SF4">
    <property type="entry name" value="TPR REPEAT-CONTAINING PROTEIN MJ0798"/>
    <property type="match status" value="1"/>
</dbReference>
<dbReference type="InterPro" id="IPR019734">
    <property type="entry name" value="TPR_rpt"/>
</dbReference>
<keyword evidence="2 3" id="KW-0802">TPR repeat</keyword>
<feature type="repeat" description="TPR" evidence="3">
    <location>
        <begin position="151"/>
        <end position="184"/>
    </location>
</feature>
<protein>
    <recommendedName>
        <fullName evidence="6">Tetratricopeptide repeat protein</fullName>
    </recommendedName>
</protein>
<evidence type="ECO:0000256" key="1">
    <source>
        <dbReference type="ARBA" id="ARBA00022737"/>
    </source>
</evidence>
<dbReference type="PANTHER" id="PTHR44943">
    <property type="entry name" value="CELLULOSE SYNTHASE OPERON PROTEIN C"/>
    <property type="match status" value="1"/>
</dbReference>
<dbReference type="AlphaFoldDB" id="A0A7K4NEZ3"/>
<comment type="caution">
    <text evidence="4">The sequence shown here is derived from an EMBL/GenBank/DDBJ whole genome shotgun (WGS) entry which is preliminary data.</text>
</comment>
<sequence length="523" mass="61467">MGFKKGRQYATTWVEKAEDARGSWNGYLTIGGKEYRPIDCYLEALKRDPEYAEAWCKLGLEIREMDAGEDTDKELLGMDLFKDEPKITDNKQLYYAQINAVKFCFDKAIEIEPKNVDAWYQKGSWCRSWRPPEKEGIECFLEVTKLDPKHKTAWFDLANAYSSWSEYTKAFNCYDKAIALSPDNLYVVYAKKADLFSKCIKIKGVRFKATSKSPARSILPKDALMCYDKALEIKPKYGYASYKKGMLLESLSRYEEALECFENFSYEESKEVANSNRLHKQVLRDKLKPNEDGSTESFEIYCDVLKNFFKDNEVSEVEYARKKLNENILQHIHKLGDHIDEDDFYERGEWLQNIGREKEALELYDKHVEKSLEKGDLDEAGFANNTKAEYYGRIGRSKDEFDCYEKTIQFFEKSTENFDEDAAYHFASAYSNNAKIFKSSGDMDKAIEYIDHAIKLEREYPEDDPVWWWKTKVSWLPDEEAIKFLDEEIKVWQNSSYRDEDFRNWFIENMTDSKNELLKKLAK</sequence>
<evidence type="ECO:0008006" key="6">
    <source>
        <dbReference type="Google" id="ProtNLM"/>
    </source>
</evidence>
<dbReference type="Pfam" id="PF13181">
    <property type="entry name" value="TPR_8"/>
    <property type="match status" value="2"/>
</dbReference>